<reference evidence="4" key="2">
    <citation type="submission" date="2020-09" db="EMBL/GenBank/DDBJ databases">
        <authorList>
            <person name="Sun Q."/>
            <person name="Zhou Y."/>
        </authorList>
    </citation>
    <scope>NUCLEOTIDE SEQUENCE</scope>
    <source>
        <strain evidence="4">CGMCC 1.15085</strain>
    </source>
</reference>
<dbReference type="InterPro" id="IPR001034">
    <property type="entry name" value="DeoR_HTH"/>
</dbReference>
<dbReference type="PANTHER" id="PTHR34580">
    <property type="match status" value="1"/>
</dbReference>
<keyword evidence="1" id="KW-0805">Transcription regulation</keyword>
<dbReference type="Pfam" id="PF08279">
    <property type="entry name" value="HTH_11"/>
    <property type="match status" value="1"/>
</dbReference>
<sequence length="321" mass="35429">MMDPMATTTARLLQLLGLLQAQAVWTGEDLADRLGVTTRSVRRDVDRLRELGYPVQSSRGTGGGYQLGAGRALPPLLLDQEEAVAVAVCLRLAAGGTVAGVGEAALRTMAKLDQVMPAAIRAHVTAVQEATVAIDYQGTTVDSDALLALARAVREHHQARFDYIARDGAASYRRVEPYRLIATGRRWYLMAFDLDRDDWRSFRLDRMTEVRGSTFGFTPREAPDAEAYIRRSMHSGWEYEATVRLHCPVAEVDEYVARWGTLRAVDDAHCDLQVGSQNLDAMAWWLLRLPHDFEVLDNDELVAAYARLATRTAALAGNAVG</sequence>
<dbReference type="PIRSF" id="PIRSF016838">
    <property type="entry name" value="PafC"/>
    <property type="match status" value="1"/>
</dbReference>
<dbReference type="GO" id="GO:0003700">
    <property type="term" value="F:DNA-binding transcription factor activity"/>
    <property type="evidence" value="ECO:0007669"/>
    <property type="project" value="InterPro"/>
</dbReference>
<dbReference type="PROSITE" id="PS52050">
    <property type="entry name" value="WYL"/>
    <property type="match status" value="1"/>
</dbReference>
<feature type="domain" description="HTH deoR-type" evidence="3">
    <location>
        <begin position="8"/>
        <end position="63"/>
    </location>
</feature>
<evidence type="ECO:0000256" key="1">
    <source>
        <dbReference type="ARBA" id="ARBA00023015"/>
    </source>
</evidence>
<dbReference type="InterPro" id="IPR051534">
    <property type="entry name" value="CBASS_pafABC_assoc_protein"/>
</dbReference>
<evidence type="ECO:0000313" key="5">
    <source>
        <dbReference type="Proteomes" id="UP000636793"/>
    </source>
</evidence>
<protein>
    <submittedName>
        <fullName evidence="4">DeoR family transcriptional regulator</fullName>
    </submittedName>
</protein>
<dbReference type="PANTHER" id="PTHR34580:SF3">
    <property type="entry name" value="PROTEIN PAFB"/>
    <property type="match status" value="1"/>
</dbReference>
<dbReference type="Gene3D" id="1.10.10.10">
    <property type="entry name" value="Winged helix-like DNA-binding domain superfamily/Winged helix DNA-binding domain"/>
    <property type="match status" value="1"/>
</dbReference>
<proteinExistence type="predicted"/>
<evidence type="ECO:0000313" key="4">
    <source>
        <dbReference type="EMBL" id="GGB29241.1"/>
    </source>
</evidence>
<dbReference type="InterPro" id="IPR028349">
    <property type="entry name" value="PafC-like"/>
</dbReference>
<gene>
    <name evidence="4" type="ORF">GCM10011492_19500</name>
</gene>
<dbReference type="InterPro" id="IPR013196">
    <property type="entry name" value="HTH_11"/>
</dbReference>
<dbReference type="AlphaFoldDB" id="A0A916WSQ6"/>
<dbReference type="InterPro" id="IPR036388">
    <property type="entry name" value="WH-like_DNA-bd_sf"/>
</dbReference>
<dbReference type="PROSITE" id="PS51000">
    <property type="entry name" value="HTH_DEOR_2"/>
    <property type="match status" value="1"/>
</dbReference>
<dbReference type="SUPFAM" id="SSF46785">
    <property type="entry name" value="Winged helix' DNA-binding domain"/>
    <property type="match status" value="1"/>
</dbReference>
<keyword evidence="5" id="KW-1185">Reference proteome</keyword>
<evidence type="ECO:0000256" key="2">
    <source>
        <dbReference type="ARBA" id="ARBA00023163"/>
    </source>
</evidence>
<evidence type="ECO:0000259" key="3">
    <source>
        <dbReference type="PROSITE" id="PS51000"/>
    </source>
</evidence>
<dbReference type="Pfam" id="PF25583">
    <property type="entry name" value="WCX"/>
    <property type="match status" value="1"/>
</dbReference>
<keyword evidence="2" id="KW-0804">Transcription</keyword>
<comment type="caution">
    <text evidence="4">The sequence shown here is derived from an EMBL/GenBank/DDBJ whole genome shotgun (WGS) entry which is preliminary data.</text>
</comment>
<dbReference type="InterPro" id="IPR026881">
    <property type="entry name" value="WYL_dom"/>
</dbReference>
<dbReference type="InterPro" id="IPR036390">
    <property type="entry name" value="WH_DNA-bd_sf"/>
</dbReference>
<organism evidence="4 5">
    <name type="scientific">Flexivirga endophytica</name>
    <dbReference type="NCBI Taxonomy" id="1849103"/>
    <lineage>
        <taxon>Bacteria</taxon>
        <taxon>Bacillati</taxon>
        <taxon>Actinomycetota</taxon>
        <taxon>Actinomycetes</taxon>
        <taxon>Micrococcales</taxon>
        <taxon>Dermacoccaceae</taxon>
        <taxon>Flexivirga</taxon>
    </lineage>
</organism>
<name>A0A916WSQ6_9MICO</name>
<accession>A0A916WSQ6</accession>
<dbReference type="InterPro" id="IPR057727">
    <property type="entry name" value="WCX_dom"/>
</dbReference>
<dbReference type="Pfam" id="PF13280">
    <property type="entry name" value="WYL"/>
    <property type="match status" value="1"/>
</dbReference>
<reference evidence="4" key="1">
    <citation type="journal article" date="2014" name="Int. J. Syst. Evol. Microbiol.">
        <title>Complete genome sequence of Corynebacterium casei LMG S-19264T (=DSM 44701T), isolated from a smear-ripened cheese.</title>
        <authorList>
            <consortium name="US DOE Joint Genome Institute (JGI-PGF)"/>
            <person name="Walter F."/>
            <person name="Albersmeier A."/>
            <person name="Kalinowski J."/>
            <person name="Ruckert C."/>
        </authorList>
    </citation>
    <scope>NUCLEOTIDE SEQUENCE</scope>
    <source>
        <strain evidence="4">CGMCC 1.15085</strain>
    </source>
</reference>
<dbReference type="Proteomes" id="UP000636793">
    <property type="component" value="Unassembled WGS sequence"/>
</dbReference>
<dbReference type="EMBL" id="BMHI01000003">
    <property type="protein sequence ID" value="GGB29241.1"/>
    <property type="molecule type" value="Genomic_DNA"/>
</dbReference>